<reference evidence="1" key="1">
    <citation type="submission" date="2020-11" db="EMBL/GenBank/DDBJ databases">
        <authorList>
            <person name="Tran Van P."/>
        </authorList>
    </citation>
    <scope>NUCLEOTIDE SEQUENCE</scope>
</reference>
<accession>A0A7R9HKK9</accession>
<protein>
    <submittedName>
        <fullName evidence="1">Uncharacterized protein</fullName>
    </submittedName>
</protein>
<proteinExistence type="predicted"/>
<organism evidence="1">
    <name type="scientific">Timema monikensis</name>
    <dbReference type="NCBI Taxonomy" id="170555"/>
    <lineage>
        <taxon>Eukaryota</taxon>
        <taxon>Metazoa</taxon>
        <taxon>Ecdysozoa</taxon>
        <taxon>Arthropoda</taxon>
        <taxon>Hexapoda</taxon>
        <taxon>Insecta</taxon>
        <taxon>Pterygota</taxon>
        <taxon>Neoptera</taxon>
        <taxon>Polyneoptera</taxon>
        <taxon>Phasmatodea</taxon>
        <taxon>Timematodea</taxon>
        <taxon>Timematoidea</taxon>
        <taxon>Timematidae</taxon>
        <taxon>Timema</taxon>
    </lineage>
</organism>
<dbReference type="EMBL" id="OB793148">
    <property type="protein sequence ID" value="CAD7426249.1"/>
    <property type="molecule type" value="Genomic_DNA"/>
</dbReference>
<name>A0A7R9HKK9_9NEOP</name>
<dbReference type="AlphaFoldDB" id="A0A7R9HKK9"/>
<gene>
    <name evidence="1" type="ORF">TMSB3V08_LOCUS3142</name>
</gene>
<evidence type="ECO:0000313" key="1">
    <source>
        <dbReference type="EMBL" id="CAD7426249.1"/>
    </source>
</evidence>
<sequence>MQKCSKDVLYKEMTKMASNCLKTALYTDVSFRVAVLKKSYGSCVQPDGLNDTVMVIDQLMLPVAEVLKEFKTWDDADTSSTVSLLGAAIHQTEFIVSMLSPGKLLSYTLPLSKKLQTSDSDSDVTDDEDFELPTNIVVNDGSEYNSECESDENEDIIDLLCNCPQHCDEKVPNDARLKLFYQFYKMADQIKQNDFLMSHIEIRAVQRRSIEMKNPKKIQRRVSCKYKVPVLTSKDPPIQPGGSPEGVIVTEVCQKAFMNIYAITEKRVRLQREKLISQTYLVSAAGEQPLANVLVVLSSTAEDGEIEVRISVGSPMASLVLTDSSQLTAKSFEKLPDQIMYPYAEPYDLQKHCVQFSYANSLYMSKFFTFDYRLEDIKSYFVRFEHFCTTETISADVRIAWLLRFIGPVTYQVLTYLCSPVAPGTKTFAQIKTLLETHYAPTRSVYEERSAFSSRNKRAGESYAAIRLFLRHLAATCSFGIFLYDALKS</sequence>